<dbReference type="AlphaFoldDB" id="A0A2M8M1W4"/>
<sequence length="1169" mass="122289">MRTELIRPLPETLTEHASRLGGKIAFADARRQVSYADLELRTRNIAGHLAGLRVHPGDRAAIYLGNCVETVESYLAITRADAIGVPINPHSTDAELAFFLSDSGARVIITDAAHVEQVRRALGGAQYPGIVVTGERQVPAGTVSFETLATTEPGSAARDGLGLDEVAWMLYTSGTTGKPKGVLSTQRNCLWSVAACYVPVPDLSVDDRVLWPLPLFHSLSHIAGVLATTSVGATTRITDGYSADEILSVLREESPTFIAGVPTMYHYLVQAARQHGVEAPDLRVGLVGGAVTTRSLRASFEETFGVPLLDAYGSTETCGSITINWPSGTRVEGTSGLPVPGLNVRLVDPETGRDVPVGEEGEVWVSGPNVMVGYHNRPEETALALRGGWYRTGDLARRDEAGYFTVSGRIKDLIIRGGENIHPGEIEDVLRSVPGVADVAVAGKSHHVLGEVPVAFLVPGPEGLDTDALFAACRERLSYFKVPEELYEVARIPRTRSGKITRHVLLDQPARLRAAGSSYYESLFHTDWVPLAPVRAGSPGEPVAPRRWSLADEVGSGLAAGIESAGVEVSRGGAGDPVSDVEVLSAASLPEADADLPGLVAVVASRVRSRLAGEPSAPARLVVLTRGGVAVRPAETPDPAHAAVAGLVLGLQAEYGDRLVHVDVDVEDAASGRLLPAVLAAGEPQLAVRAGTAVKPALERLAVRPGSGTVFDPTGTVAVTGADTVVGAVMARHLVAGHGVRHVLLISDQGEGDLPVAELAAELTALRAVVSVAACDITDRAALEGVLSGTSRPLSGVVHAPSGPFESATAGVAALDDALDELTAQAGPAVLVLLSSATGPLGIARGAEEAAVAAFCDALALRRRARRHPALSLSLGPWADDADSALPARQLPAGVGTLSRRDLLAMVDAALMSGETAVSLVELDTMTLRDGSVPAVLHRLIDTSGGASADAGRAEEFRTELAVLSEAERLRTLVSAVCAAAAEIGGTDESAVAPERPFKEIGFSSVQAVQLRNRLVETTGLRLPATLAFDCPTPRAVARFVLDELAGGAAEQAPVAAAVRTDDDPVVIVGMACRLPGGIASPEDLWKLLEAGGEALSDFPTDRGWDIDGIYDPEPGLPGKTYVRRGGFLEDAGGFDAAFFRISPREALAMDPQHRVFLETSWEVFERAG</sequence>
<reference evidence="8 9" key="1">
    <citation type="submission" date="2017-11" db="EMBL/GenBank/DDBJ databases">
        <title>Streptomyces carmine sp. nov., a novel actinomycete isolated from Sophora alopecuroides in Xinjiang, China.</title>
        <authorList>
            <person name="Wang Y."/>
            <person name="Luo X."/>
            <person name="Wan C."/>
            <person name="Zhang L."/>
        </authorList>
    </citation>
    <scope>NUCLEOTIDE SEQUENCE [LARGE SCALE GENOMIC DNA]</scope>
    <source>
        <strain evidence="8 9">TRM SA0054</strain>
    </source>
</reference>
<proteinExistence type="inferred from homology"/>
<dbReference type="InterPro" id="IPR009081">
    <property type="entry name" value="PP-bd_ACP"/>
</dbReference>
<dbReference type="InterPro" id="IPR045851">
    <property type="entry name" value="AMP-bd_C_sf"/>
</dbReference>
<dbReference type="Gene3D" id="1.10.1200.10">
    <property type="entry name" value="ACP-like"/>
    <property type="match status" value="1"/>
</dbReference>
<dbReference type="Pfam" id="PF22953">
    <property type="entry name" value="SpnB_Rossmann"/>
    <property type="match status" value="1"/>
</dbReference>
<dbReference type="SUPFAM" id="SSF51735">
    <property type="entry name" value="NAD(P)-binding Rossmann-fold domains"/>
    <property type="match status" value="2"/>
</dbReference>
<dbReference type="PANTHER" id="PTHR43201">
    <property type="entry name" value="ACYL-COA SYNTHETASE"/>
    <property type="match status" value="1"/>
</dbReference>
<dbReference type="SMART" id="SM00822">
    <property type="entry name" value="PKS_KR"/>
    <property type="match status" value="1"/>
</dbReference>
<evidence type="ECO:0000256" key="5">
    <source>
        <dbReference type="ARBA" id="ARBA00022679"/>
    </source>
</evidence>
<protein>
    <submittedName>
        <fullName evidence="8">Polyketide synthase</fullName>
    </submittedName>
</protein>
<dbReference type="InterPro" id="IPR013968">
    <property type="entry name" value="PKS_KR"/>
</dbReference>
<dbReference type="GO" id="GO:0031956">
    <property type="term" value="F:medium-chain fatty acid-CoA ligase activity"/>
    <property type="evidence" value="ECO:0007669"/>
    <property type="project" value="TreeGrafter"/>
</dbReference>
<dbReference type="Pfam" id="PF08659">
    <property type="entry name" value="KR"/>
    <property type="match status" value="2"/>
</dbReference>
<keyword evidence="5" id="KW-0808">Transferase</keyword>
<dbReference type="PROSITE" id="PS00455">
    <property type="entry name" value="AMP_BINDING"/>
    <property type="match status" value="1"/>
</dbReference>
<dbReference type="InterPro" id="IPR025110">
    <property type="entry name" value="AMP-bd_C"/>
</dbReference>
<dbReference type="Pfam" id="PF00550">
    <property type="entry name" value="PP-binding"/>
    <property type="match status" value="1"/>
</dbReference>
<dbReference type="InterPro" id="IPR006162">
    <property type="entry name" value="Ppantetheine_attach_site"/>
</dbReference>
<dbReference type="InterPro" id="IPR057326">
    <property type="entry name" value="KR_dom"/>
</dbReference>
<dbReference type="SUPFAM" id="SSF56801">
    <property type="entry name" value="Acetyl-CoA synthetase-like"/>
    <property type="match status" value="1"/>
</dbReference>
<dbReference type="InterPro" id="IPR055123">
    <property type="entry name" value="SpnB-like_Rossmann"/>
</dbReference>
<dbReference type="InterPro" id="IPR042099">
    <property type="entry name" value="ANL_N_sf"/>
</dbReference>
<gene>
    <name evidence="8" type="ORF">CUT44_08475</name>
</gene>
<dbReference type="InterPro" id="IPR000873">
    <property type="entry name" value="AMP-dep_synth/lig_dom"/>
</dbReference>
<dbReference type="InterPro" id="IPR020841">
    <property type="entry name" value="PKS_Beta-ketoAc_synthase_dom"/>
</dbReference>
<feature type="non-terminal residue" evidence="8">
    <location>
        <position position="1169"/>
    </location>
</feature>
<dbReference type="SUPFAM" id="SSF47336">
    <property type="entry name" value="ACP-like"/>
    <property type="match status" value="1"/>
</dbReference>
<dbReference type="GO" id="GO:0031177">
    <property type="term" value="F:phosphopantetheine binding"/>
    <property type="evidence" value="ECO:0007669"/>
    <property type="project" value="InterPro"/>
</dbReference>
<dbReference type="InterPro" id="IPR020806">
    <property type="entry name" value="PKS_PP-bd"/>
</dbReference>
<evidence type="ECO:0000256" key="2">
    <source>
        <dbReference type="ARBA" id="ARBA00022450"/>
    </source>
</evidence>
<dbReference type="InterPro" id="IPR014030">
    <property type="entry name" value="Ketoacyl_synth_N"/>
</dbReference>
<comment type="similarity">
    <text evidence="1">Belongs to the ATP-dependent AMP-binding enzyme family.</text>
</comment>
<dbReference type="InterPro" id="IPR036736">
    <property type="entry name" value="ACP-like_sf"/>
</dbReference>
<evidence type="ECO:0000259" key="6">
    <source>
        <dbReference type="PROSITE" id="PS50075"/>
    </source>
</evidence>
<dbReference type="InterPro" id="IPR016039">
    <property type="entry name" value="Thiolase-like"/>
</dbReference>
<dbReference type="InterPro" id="IPR020845">
    <property type="entry name" value="AMP-binding_CS"/>
</dbReference>
<dbReference type="PANTHER" id="PTHR43201:SF5">
    <property type="entry name" value="MEDIUM-CHAIN ACYL-COA LIGASE ACSF2, MITOCHONDRIAL"/>
    <property type="match status" value="1"/>
</dbReference>
<dbReference type="Gene3D" id="3.30.300.30">
    <property type="match status" value="1"/>
</dbReference>
<dbReference type="SUPFAM" id="SSF53901">
    <property type="entry name" value="Thiolase-like"/>
    <property type="match status" value="1"/>
</dbReference>
<dbReference type="GO" id="GO:0016747">
    <property type="term" value="F:acyltransferase activity, transferring groups other than amino-acyl groups"/>
    <property type="evidence" value="ECO:0007669"/>
    <property type="project" value="UniProtKB-ARBA"/>
</dbReference>
<dbReference type="PROSITE" id="PS50075">
    <property type="entry name" value="CARRIER"/>
    <property type="match status" value="1"/>
</dbReference>
<dbReference type="InterPro" id="IPR036291">
    <property type="entry name" value="NAD(P)-bd_dom_sf"/>
</dbReference>
<dbReference type="Pfam" id="PF13193">
    <property type="entry name" value="AMP-binding_C"/>
    <property type="match status" value="1"/>
</dbReference>
<dbReference type="Pfam" id="PF00501">
    <property type="entry name" value="AMP-binding"/>
    <property type="match status" value="1"/>
</dbReference>
<evidence type="ECO:0000256" key="1">
    <source>
        <dbReference type="ARBA" id="ARBA00006432"/>
    </source>
</evidence>
<evidence type="ECO:0000313" key="8">
    <source>
        <dbReference type="EMBL" id="PJE98196.1"/>
    </source>
</evidence>
<accession>A0A2M8M1W4</accession>
<evidence type="ECO:0000259" key="7">
    <source>
        <dbReference type="PROSITE" id="PS52004"/>
    </source>
</evidence>
<dbReference type="CDD" id="cd08956">
    <property type="entry name" value="KR_3_FAS_SDR_x"/>
    <property type="match status" value="1"/>
</dbReference>
<dbReference type="SMART" id="SM00825">
    <property type="entry name" value="PKS_KS"/>
    <property type="match status" value="1"/>
</dbReference>
<evidence type="ECO:0000313" key="9">
    <source>
        <dbReference type="Proteomes" id="UP000230407"/>
    </source>
</evidence>
<dbReference type="Pfam" id="PF00109">
    <property type="entry name" value="ketoacyl-synt"/>
    <property type="match status" value="1"/>
</dbReference>
<dbReference type="Gene3D" id="3.40.50.12780">
    <property type="entry name" value="N-terminal domain of ligase-like"/>
    <property type="match status" value="1"/>
</dbReference>
<dbReference type="GO" id="GO:0006631">
    <property type="term" value="P:fatty acid metabolic process"/>
    <property type="evidence" value="ECO:0007669"/>
    <property type="project" value="TreeGrafter"/>
</dbReference>
<keyword evidence="3" id="KW-0597">Phosphoprotein</keyword>
<keyword evidence="9" id="KW-1185">Reference proteome</keyword>
<feature type="domain" description="Ketosynthase family 3 (KS3)" evidence="7">
    <location>
        <begin position="1063"/>
        <end position="1169"/>
    </location>
</feature>
<dbReference type="PROSITE" id="PS00012">
    <property type="entry name" value="PHOSPHOPANTETHEINE"/>
    <property type="match status" value="1"/>
</dbReference>
<dbReference type="EMBL" id="PGGW01000023">
    <property type="protein sequence ID" value="PJE98196.1"/>
    <property type="molecule type" value="Genomic_DNA"/>
</dbReference>
<evidence type="ECO:0000256" key="3">
    <source>
        <dbReference type="ARBA" id="ARBA00022553"/>
    </source>
</evidence>
<name>A0A2M8M1W4_9ACTN</name>
<feature type="domain" description="Carrier" evidence="6">
    <location>
        <begin position="968"/>
        <end position="1045"/>
    </location>
</feature>
<keyword evidence="4" id="KW-0436">Ligase</keyword>
<dbReference type="Gene3D" id="3.40.47.10">
    <property type="match status" value="1"/>
</dbReference>
<dbReference type="Gene3D" id="3.40.50.720">
    <property type="entry name" value="NAD(P)-binding Rossmann-like Domain"/>
    <property type="match status" value="1"/>
</dbReference>
<evidence type="ECO:0000256" key="4">
    <source>
        <dbReference type="ARBA" id="ARBA00022598"/>
    </source>
</evidence>
<dbReference type="GO" id="GO:0017000">
    <property type="term" value="P:antibiotic biosynthetic process"/>
    <property type="evidence" value="ECO:0007669"/>
    <property type="project" value="UniProtKB-ARBA"/>
</dbReference>
<dbReference type="PROSITE" id="PS52004">
    <property type="entry name" value="KS3_2"/>
    <property type="match status" value="1"/>
</dbReference>
<organism evidence="8 9">
    <name type="scientific">Streptomyces carminius</name>
    <dbReference type="NCBI Taxonomy" id="2665496"/>
    <lineage>
        <taxon>Bacteria</taxon>
        <taxon>Bacillati</taxon>
        <taxon>Actinomycetota</taxon>
        <taxon>Actinomycetes</taxon>
        <taxon>Kitasatosporales</taxon>
        <taxon>Streptomycetaceae</taxon>
        <taxon>Streptomyces</taxon>
    </lineage>
</organism>
<keyword evidence="2" id="KW-0596">Phosphopantetheine</keyword>
<dbReference type="Proteomes" id="UP000230407">
    <property type="component" value="Unassembled WGS sequence"/>
</dbReference>
<comment type="caution">
    <text evidence="8">The sequence shown here is derived from an EMBL/GenBank/DDBJ whole genome shotgun (WGS) entry which is preliminary data.</text>
</comment>
<dbReference type="SMART" id="SM00823">
    <property type="entry name" value="PKS_PP"/>
    <property type="match status" value="1"/>
</dbReference>